<evidence type="ECO:0000256" key="1">
    <source>
        <dbReference type="SAM" id="SignalP"/>
    </source>
</evidence>
<dbReference type="Proteomes" id="UP000324222">
    <property type="component" value="Unassembled WGS sequence"/>
</dbReference>
<accession>A0A5B7FSE5</accession>
<proteinExistence type="predicted"/>
<evidence type="ECO:0000313" key="2">
    <source>
        <dbReference type="EMBL" id="MPC49432.1"/>
    </source>
</evidence>
<feature type="chain" id="PRO_5022828958" evidence="1">
    <location>
        <begin position="17"/>
        <end position="70"/>
    </location>
</feature>
<name>A0A5B7FSE5_PORTR</name>
<comment type="caution">
    <text evidence="2">The sequence shown here is derived from an EMBL/GenBank/DDBJ whole genome shotgun (WGS) entry which is preliminary data.</text>
</comment>
<evidence type="ECO:0000313" key="3">
    <source>
        <dbReference type="Proteomes" id="UP000324222"/>
    </source>
</evidence>
<gene>
    <name evidence="2" type="ORF">E2C01_043231</name>
</gene>
<dbReference type="AlphaFoldDB" id="A0A5B7FSE5"/>
<organism evidence="2 3">
    <name type="scientific">Portunus trituberculatus</name>
    <name type="common">Swimming crab</name>
    <name type="synonym">Neptunus trituberculatus</name>
    <dbReference type="NCBI Taxonomy" id="210409"/>
    <lineage>
        <taxon>Eukaryota</taxon>
        <taxon>Metazoa</taxon>
        <taxon>Ecdysozoa</taxon>
        <taxon>Arthropoda</taxon>
        <taxon>Crustacea</taxon>
        <taxon>Multicrustacea</taxon>
        <taxon>Malacostraca</taxon>
        <taxon>Eumalacostraca</taxon>
        <taxon>Eucarida</taxon>
        <taxon>Decapoda</taxon>
        <taxon>Pleocyemata</taxon>
        <taxon>Brachyura</taxon>
        <taxon>Eubrachyura</taxon>
        <taxon>Portunoidea</taxon>
        <taxon>Portunidae</taxon>
        <taxon>Portuninae</taxon>
        <taxon>Portunus</taxon>
    </lineage>
</organism>
<keyword evidence="1" id="KW-0732">Signal</keyword>
<reference evidence="2 3" key="1">
    <citation type="submission" date="2019-05" db="EMBL/GenBank/DDBJ databases">
        <title>Another draft genome of Portunus trituberculatus and its Hox gene families provides insights of decapod evolution.</title>
        <authorList>
            <person name="Jeong J.-H."/>
            <person name="Song I."/>
            <person name="Kim S."/>
            <person name="Choi T."/>
            <person name="Kim D."/>
            <person name="Ryu S."/>
            <person name="Kim W."/>
        </authorList>
    </citation>
    <scope>NUCLEOTIDE SEQUENCE [LARGE SCALE GENOMIC DNA]</scope>
    <source>
        <tissue evidence="2">Muscle</tissue>
    </source>
</reference>
<sequence length="70" mass="7670">MLLCFKFILGMNSVEALGGVTVDVPSGLRFGKEDTVVCVATNEVLKVDDHDFSASFDPVSKCWTAAWKWS</sequence>
<dbReference type="EMBL" id="VSRR010008870">
    <property type="protein sequence ID" value="MPC49432.1"/>
    <property type="molecule type" value="Genomic_DNA"/>
</dbReference>
<feature type="signal peptide" evidence="1">
    <location>
        <begin position="1"/>
        <end position="16"/>
    </location>
</feature>
<keyword evidence="3" id="KW-1185">Reference proteome</keyword>
<protein>
    <submittedName>
        <fullName evidence="2">Uncharacterized protein</fullName>
    </submittedName>
</protein>
<dbReference type="OrthoDB" id="289038at2759"/>